<feature type="region of interest" description="Disordered" evidence="1">
    <location>
        <begin position="126"/>
        <end position="178"/>
    </location>
</feature>
<name>A0A1P8JTP9_9BURK</name>
<dbReference type="Proteomes" id="UP000186609">
    <property type="component" value="Chromosome"/>
</dbReference>
<evidence type="ECO:0008006" key="4">
    <source>
        <dbReference type="Google" id="ProtNLM"/>
    </source>
</evidence>
<proteinExistence type="predicted"/>
<protein>
    <recommendedName>
        <fullName evidence="4">Helix-turn-helix domain-containing protein</fullName>
    </recommendedName>
</protein>
<dbReference type="KEGG" id="rhy:RD110_08000"/>
<organism evidence="2 3">
    <name type="scientific">Rhodoferax koreensis</name>
    <dbReference type="NCBI Taxonomy" id="1842727"/>
    <lineage>
        <taxon>Bacteria</taxon>
        <taxon>Pseudomonadati</taxon>
        <taxon>Pseudomonadota</taxon>
        <taxon>Betaproteobacteria</taxon>
        <taxon>Burkholderiales</taxon>
        <taxon>Comamonadaceae</taxon>
        <taxon>Rhodoferax</taxon>
    </lineage>
</organism>
<feature type="compositionally biased region" description="Low complexity" evidence="1">
    <location>
        <begin position="132"/>
        <end position="144"/>
    </location>
</feature>
<sequence length="317" mass="35199">MECCWPLRMPPTAKAVLISMADQANDAGLCWPSIDTISERTCVSRRAVIDALKWLESSHALSADRSNGRHTKYMLTPDLFSPSSEKSPRTMKRLTSADAALPPVQMPHRSNTETSADAAQVGVQMPHGLNEGTSADAALTGADAAPPPVQMPHKPVRQPHTNHQEPSVEPSRTTNARASDSEIDAGAFVLAGFLEFWKAYPRKVSRPAAHKAWFKVWKTREPDRAVIDLMLDAIAWQRKTEDWRKEGGRFIPHPATWLNNERWNDEPPATAKKPAEGPSWFELAGFTHIAEAQNAHCHVLNFHQFRDGKRLPAEVSA</sequence>
<evidence type="ECO:0000313" key="3">
    <source>
        <dbReference type="Proteomes" id="UP000186609"/>
    </source>
</evidence>
<reference evidence="2 3" key="1">
    <citation type="submission" date="2017-01" db="EMBL/GenBank/DDBJ databases">
        <authorList>
            <person name="Mah S.A."/>
            <person name="Swanson W.J."/>
            <person name="Moy G.W."/>
            <person name="Vacquier V.D."/>
        </authorList>
    </citation>
    <scope>NUCLEOTIDE SEQUENCE [LARGE SCALE GENOMIC DNA]</scope>
    <source>
        <strain evidence="2 3">DCY110</strain>
    </source>
</reference>
<dbReference type="EMBL" id="CP019236">
    <property type="protein sequence ID" value="APW37146.1"/>
    <property type="molecule type" value="Genomic_DNA"/>
</dbReference>
<accession>A0A1P8JTP9</accession>
<dbReference type="STRING" id="1842727.RD110_08000"/>
<dbReference type="Pfam" id="PF13730">
    <property type="entry name" value="HTH_36"/>
    <property type="match status" value="1"/>
</dbReference>
<feature type="compositionally biased region" description="Polar residues" evidence="1">
    <location>
        <begin position="159"/>
        <end position="178"/>
    </location>
</feature>
<evidence type="ECO:0000313" key="2">
    <source>
        <dbReference type="EMBL" id="APW37146.1"/>
    </source>
</evidence>
<evidence type="ECO:0000256" key="1">
    <source>
        <dbReference type="SAM" id="MobiDB-lite"/>
    </source>
</evidence>
<gene>
    <name evidence="2" type="ORF">RD110_08000</name>
</gene>
<keyword evidence="3" id="KW-1185">Reference proteome</keyword>
<dbReference type="AlphaFoldDB" id="A0A1P8JTP9"/>